<protein>
    <submittedName>
        <fullName evidence="3">Uncharacterized protein</fullName>
    </submittedName>
</protein>
<feature type="compositionally biased region" description="Basic and acidic residues" evidence="2">
    <location>
        <begin position="244"/>
        <end position="256"/>
    </location>
</feature>
<keyword evidence="1" id="KW-0175">Coiled coil</keyword>
<feature type="region of interest" description="Disordered" evidence="2">
    <location>
        <begin position="244"/>
        <end position="267"/>
    </location>
</feature>
<organism evidence="3 4">
    <name type="scientific">Carnegiea gigantea</name>
    <dbReference type="NCBI Taxonomy" id="171969"/>
    <lineage>
        <taxon>Eukaryota</taxon>
        <taxon>Viridiplantae</taxon>
        <taxon>Streptophyta</taxon>
        <taxon>Embryophyta</taxon>
        <taxon>Tracheophyta</taxon>
        <taxon>Spermatophyta</taxon>
        <taxon>Magnoliopsida</taxon>
        <taxon>eudicotyledons</taxon>
        <taxon>Gunneridae</taxon>
        <taxon>Pentapetalae</taxon>
        <taxon>Caryophyllales</taxon>
        <taxon>Cactineae</taxon>
        <taxon>Cactaceae</taxon>
        <taxon>Cactoideae</taxon>
        <taxon>Echinocereeae</taxon>
        <taxon>Carnegiea</taxon>
    </lineage>
</organism>
<dbReference type="AlphaFoldDB" id="A0A9Q1JTE4"/>
<accession>A0A9Q1JTE4</accession>
<evidence type="ECO:0000313" key="4">
    <source>
        <dbReference type="Proteomes" id="UP001153076"/>
    </source>
</evidence>
<gene>
    <name evidence="3" type="ORF">Cgig2_008306</name>
</gene>
<name>A0A9Q1JTE4_9CARY</name>
<reference evidence="3" key="1">
    <citation type="submission" date="2022-04" db="EMBL/GenBank/DDBJ databases">
        <title>Carnegiea gigantea Genome sequencing and assembly v2.</title>
        <authorList>
            <person name="Copetti D."/>
            <person name="Sanderson M.J."/>
            <person name="Burquez A."/>
            <person name="Wojciechowski M.F."/>
        </authorList>
    </citation>
    <scope>NUCLEOTIDE SEQUENCE</scope>
    <source>
        <strain evidence="3">SGP5-SGP5p</strain>
        <tissue evidence="3">Aerial part</tissue>
    </source>
</reference>
<dbReference type="EMBL" id="JAKOGI010000778">
    <property type="protein sequence ID" value="KAJ8430626.1"/>
    <property type="molecule type" value="Genomic_DNA"/>
</dbReference>
<feature type="coiled-coil region" evidence="1">
    <location>
        <begin position="204"/>
        <end position="238"/>
    </location>
</feature>
<evidence type="ECO:0000256" key="1">
    <source>
        <dbReference type="SAM" id="Coils"/>
    </source>
</evidence>
<keyword evidence="4" id="KW-1185">Reference proteome</keyword>
<sequence length="267" mass="30613">MPLLIQMRCSRHHNHLIMQMITHGSYDAMDNPCAREVLFPEGLWFDDNKVTHQVTLSIKSYYRTPYTVGGRRQITLKPFDGMHSEYWQLLHHKQTNEGFLKRSRQSRLNRITGLKAGTHHTQGSVSATAIAKRMRKGGEIVITGKLFSKTHTKPKGKTFADDRSKATWSEKGTVYGLGNSVSLFYERPTNNATANKPSYTPAVIVQLQTKLDSMMIELNSAKNEIQQQQLTSREELQQKMTEQHFNRFKSSKDKLKSRNKGSNSRNE</sequence>
<dbReference type="Pfam" id="PF03004">
    <property type="entry name" value="Transposase_24"/>
    <property type="match status" value="1"/>
</dbReference>
<proteinExistence type="predicted"/>
<comment type="caution">
    <text evidence="3">The sequence shown here is derived from an EMBL/GenBank/DDBJ whole genome shotgun (WGS) entry which is preliminary data.</text>
</comment>
<evidence type="ECO:0000313" key="3">
    <source>
        <dbReference type="EMBL" id="KAJ8430626.1"/>
    </source>
</evidence>
<evidence type="ECO:0000256" key="2">
    <source>
        <dbReference type="SAM" id="MobiDB-lite"/>
    </source>
</evidence>
<dbReference type="Proteomes" id="UP001153076">
    <property type="component" value="Unassembled WGS sequence"/>
</dbReference>
<dbReference type="InterPro" id="IPR004252">
    <property type="entry name" value="Probable_transposase_24"/>
</dbReference>